<dbReference type="AlphaFoldDB" id="A0A1H6RT88"/>
<reference evidence="3" key="1">
    <citation type="submission" date="2016-10" db="EMBL/GenBank/DDBJ databases">
        <authorList>
            <person name="Varghese N."/>
            <person name="Submissions S."/>
        </authorList>
    </citation>
    <scope>NUCLEOTIDE SEQUENCE [LARGE SCALE GENOMIC DNA]</scope>
    <source>
        <strain evidence="3">DSM 25751</strain>
    </source>
</reference>
<dbReference type="InterPro" id="IPR007936">
    <property type="entry name" value="VapE-like_dom"/>
</dbReference>
<feature type="domain" description="Virulence-associated protein E-like" evidence="1">
    <location>
        <begin position="125"/>
        <end position="339"/>
    </location>
</feature>
<dbReference type="RefSeq" id="WP_091632972.1">
    <property type="nucleotide sequence ID" value="NZ_FNYW01000004.1"/>
</dbReference>
<name>A0A1H6RT88_9LACT</name>
<dbReference type="PANTHER" id="PTHR34985:SF1">
    <property type="entry name" value="SLR0554 PROTEIN"/>
    <property type="match status" value="1"/>
</dbReference>
<gene>
    <name evidence="2" type="ORF">SAMN04488113_10480</name>
</gene>
<dbReference type="SUPFAM" id="SSF52540">
    <property type="entry name" value="P-loop containing nucleoside triphosphate hydrolases"/>
    <property type="match status" value="1"/>
</dbReference>
<dbReference type="EMBL" id="FNYW01000004">
    <property type="protein sequence ID" value="SEI58963.1"/>
    <property type="molecule type" value="Genomic_DNA"/>
</dbReference>
<sequence>MQKKKKLPNDLAKEAEKHNEKLKNANKVHSLFRLNQYGGVKKSFANLQIAIENTPGIDVIGYDEFRHLITFGEEKEPIDDSFIHSVRLNIDKQHDVTFSKDDVLAMLELVSRNKKAYHPVKEKIEAEKWDGVKRASRIFIDYLGAENNEYVKEVTKKWLVGAIARIYEPGVKFEIVPVLNGKQGRGKSTLASKLGGEFFTDSLNALGDSKDDYQQLIGKWIIELGELSSMKKTDNDKIKNFLSATSDDIRLPYDRITKKFKRTSVFIGTTNNNEYLSDLTGSRRFYPIPLDNEPVKSVFDITESDVQQIWAEAKTYYELGEEIFMSGDFETMAEDYRRNASKQELFYQDIEDYLEMLVPFDWEQKTLYQKRSYYNRYVNDNDTDKGTDGLDRTTAKEIARVVFDLDGGGRGSNGVLSKINLYMSNLPDWKKQSVRINGRVMKGFKRVT</sequence>
<proteinExistence type="predicted"/>
<evidence type="ECO:0000259" key="1">
    <source>
        <dbReference type="Pfam" id="PF05272"/>
    </source>
</evidence>
<evidence type="ECO:0000313" key="3">
    <source>
        <dbReference type="Proteomes" id="UP000198564"/>
    </source>
</evidence>
<dbReference type="Proteomes" id="UP000198564">
    <property type="component" value="Unassembled WGS sequence"/>
</dbReference>
<dbReference type="InterPro" id="IPR027417">
    <property type="entry name" value="P-loop_NTPase"/>
</dbReference>
<dbReference type="PANTHER" id="PTHR34985">
    <property type="entry name" value="SLR0554 PROTEIN"/>
    <property type="match status" value="1"/>
</dbReference>
<dbReference type="Pfam" id="PF05272">
    <property type="entry name" value="VapE-like_dom"/>
    <property type="match status" value="1"/>
</dbReference>
<dbReference type="STRING" id="1130080.SAMN04488113_10480"/>
<organism evidence="2 3">
    <name type="scientific">Alkalibacterium gilvum</name>
    <dbReference type="NCBI Taxonomy" id="1130080"/>
    <lineage>
        <taxon>Bacteria</taxon>
        <taxon>Bacillati</taxon>
        <taxon>Bacillota</taxon>
        <taxon>Bacilli</taxon>
        <taxon>Lactobacillales</taxon>
        <taxon>Carnobacteriaceae</taxon>
        <taxon>Alkalibacterium</taxon>
    </lineage>
</organism>
<evidence type="ECO:0000313" key="2">
    <source>
        <dbReference type="EMBL" id="SEI58963.1"/>
    </source>
</evidence>
<keyword evidence="3" id="KW-1185">Reference proteome</keyword>
<accession>A0A1H6RT88</accession>
<protein>
    <submittedName>
        <fullName evidence="2">Virulence-associated protein E</fullName>
    </submittedName>
</protein>
<dbReference type="OrthoDB" id="9763644at2"/>